<dbReference type="GO" id="GO:0008757">
    <property type="term" value="F:S-adenosylmethionine-dependent methyltransferase activity"/>
    <property type="evidence" value="ECO:0007669"/>
    <property type="project" value="UniProtKB-ARBA"/>
</dbReference>
<dbReference type="PANTHER" id="PTHR14614:SF109">
    <property type="entry name" value="RIBOSOMAL LYSINE N-METHYLTRANSFERASE 5"/>
    <property type="match status" value="1"/>
</dbReference>
<reference evidence="1" key="1">
    <citation type="journal article" date="2020" name="Stud. Mycol.">
        <title>101 Dothideomycetes genomes: a test case for predicting lifestyles and emergence of pathogens.</title>
        <authorList>
            <person name="Haridas S."/>
            <person name="Albert R."/>
            <person name="Binder M."/>
            <person name="Bloem J."/>
            <person name="Labutti K."/>
            <person name="Salamov A."/>
            <person name="Andreopoulos B."/>
            <person name="Baker S."/>
            <person name="Barry K."/>
            <person name="Bills G."/>
            <person name="Bluhm B."/>
            <person name="Cannon C."/>
            <person name="Castanera R."/>
            <person name="Culley D."/>
            <person name="Daum C."/>
            <person name="Ezra D."/>
            <person name="Gonzalez J."/>
            <person name="Henrissat B."/>
            <person name="Kuo A."/>
            <person name="Liang C."/>
            <person name="Lipzen A."/>
            <person name="Lutzoni F."/>
            <person name="Magnuson J."/>
            <person name="Mondo S."/>
            <person name="Nolan M."/>
            <person name="Ohm R."/>
            <person name="Pangilinan J."/>
            <person name="Park H.-J."/>
            <person name="Ramirez L."/>
            <person name="Alfaro M."/>
            <person name="Sun H."/>
            <person name="Tritt A."/>
            <person name="Yoshinaga Y."/>
            <person name="Zwiers L.-H."/>
            <person name="Turgeon B."/>
            <person name="Goodwin S."/>
            <person name="Spatafora J."/>
            <person name="Crous P."/>
            <person name="Grigoriev I."/>
        </authorList>
    </citation>
    <scope>NUCLEOTIDE SEQUENCE</scope>
    <source>
        <strain evidence="1">CBS 260.36</strain>
    </source>
</reference>
<evidence type="ECO:0008006" key="3">
    <source>
        <dbReference type="Google" id="ProtNLM"/>
    </source>
</evidence>
<dbReference type="Pfam" id="PF10294">
    <property type="entry name" value="Methyltransf_16"/>
    <property type="match status" value="1"/>
</dbReference>
<gene>
    <name evidence="1" type="ORF">K461DRAFT_279539</name>
</gene>
<dbReference type="GO" id="GO:0032991">
    <property type="term" value="C:protein-containing complex"/>
    <property type="evidence" value="ECO:0007669"/>
    <property type="project" value="TreeGrafter"/>
</dbReference>
<dbReference type="GO" id="GO:0005829">
    <property type="term" value="C:cytosol"/>
    <property type="evidence" value="ECO:0007669"/>
    <property type="project" value="TreeGrafter"/>
</dbReference>
<dbReference type="PANTHER" id="PTHR14614">
    <property type="entry name" value="HEPATOCELLULAR CARCINOMA-ASSOCIATED ANTIGEN"/>
    <property type="match status" value="1"/>
</dbReference>
<proteinExistence type="predicted"/>
<dbReference type="OrthoDB" id="2529286at2759"/>
<organism evidence="1 2">
    <name type="scientific">Myriangium duriaei CBS 260.36</name>
    <dbReference type="NCBI Taxonomy" id="1168546"/>
    <lineage>
        <taxon>Eukaryota</taxon>
        <taxon>Fungi</taxon>
        <taxon>Dikarya</taxon>
        <taxon>Ascomycota</taxon>
        <taxon>Pezizomycotina</taxon>
        <taxon>Dothideomycetes</taxon>
        <taxon>Dothideomycetidae</taxon>
        <taxon>Myriangiales</taxon>
        <taxon>Myriangiaceae</taxon>
        <taxon>Myriangium</taxon>
    </lineage>
</organism>
<dbReference type="EMBL" id="ML996087">
    <property type="protein sequence ID" value="KAF2152009.1"/>
    <property type="molecule type" value="Genomic_DNA"/>
</dbReference>
<dbReference type="InterPro" id="IPR029063">
    <property type="entry name" value="SAM-dependent_MTases_sf"/>
</dbReference>
<dbReference type="AlphaFoldDB" id="A0A9P4MJF6"/>
<sequence>MAGPADPSRGGSAYMAQLMHNLGEIVDDPAEETFWLFSLDRVQHDLGMVDGSAPEISLSIGGRDFCIKQSPGLLNSSRSAGTTGAAVWRSTELLATWFDAKDNCLFGSGLLDRESTILELGSGVAGLLPVILAPRVDTYCATDQAYTIKLLRENIDANSQSSTAKCVSNRKGSSKLPRKDASTGNLRVAALDWETDDLKYFLSSQGLQHGVDLVIASDCVYNYHLVQPLVQTCVDTCRGRREYQRPSLCLIAQQLRQPDVFEEWLSAFSQHFVVWRLKTEVLGSSLAPQAGYVVHVGMLRSSVKQ</sequence>
<evidence type="ECO:0000313" key="2">
    <source>
        <dbReference type="Proteomes" id="UP000799439"/>
    </source>
</evidence>
<keyword evidence="2" id="KW-1185">Reference proteome</keyword>
<dbReference type="Proteomes" id="UP000799439">
    <property type="component" value="Unassembled WGS sequence"/>
</dbReference>
<comment type="caution">
    <text evidence="1">The sequence shown here is derived from an EMBL/GenBank/DDBJ whole genome shotgun (WGS) entry which is preliminary data.</text>
</comment>
<evidence type="ECO:0000313" key="1">
    <source>
        <dbReference type="EMBL" id="KAF2152009.1"/>
    </source>
</evidence>
<dbReference type="InterPro" id="IPR019410">
    <property type="entry name" value="Methyltransf_16"/>
</dbReference>
<accession>A0A9P4MJF6</accession>
<dbReference type="Gene3D" id="3.40.50.150">
    <property type="entry name" value="Vaccinia Virus protein VP39"/>
    <property type="match status" value="1"/>
</dbReference>
<name>A0A9P4MJF6_9PEZI</name>
<protein>
    <recommendedName>
        <fullName evidence="3">Diaminohydroxyphosphoribosylamino-pyrimidine deaminase</fullName>
    </recommendedName>
</protein>